<reference evidence="10 11" key="1">
    <citation type="journal article" date="2015" name="Stand. Genomic Sci.">
        <title>Genomic Encyclopedia of Bacterial and Archaeal Type Strains, Phase III: the genomes of soil and plant-associated and newly described type strains.</title>
        <authorList>
            <person name="Whitman W.B."/>
            <person name="Woyke T."/>
            <person name="Klenk H.P."/>
            <person name="Zhou Y."/>
            <person name="Lilburn T.G."/>
            <person name="Beck B.J."/>
            <person name="De Vos P."/>
            <person name="Vandamme P."/>
            <person name="Eisen J.A."/>
            <person name="Garrity G."/>
            <person name="Hugenholtz P."/>
            <person name="Kyrpides N.C."/>
        </authorList>
    </citation>
    <scope>NUCLEOTIDE SEQUENCE [LARGE SCALE GENOMIC DNA]</scope>
    <source>
        <strain evidence="10 11">ASC-9842</strain>
    </source>
</reference>
<evidence type="ECO:0000259" key="9">
    <source>
        <dbReference type="PROSITE" id="PS51007"/>
    </source>
</evidence>
<evidence type="ECO:0000256" key="5">
    <source>
        <dbReference type="ARBA" id="ARBA00023004"/>
    </source>
</evidence>
<dbReference type="OrthoDB" id="9757546at2"/>
<keyword evidence="1" id="KW-0813">Transport</keyword>
<dbReference type="SUPFAM" id="SSF46626">
    <property type="entry name" value="Cytochrome c"/>
    <property type="match status" value="1"/>
</dbReference>
<keyword evidence="2 6" id="KW-0349">Heme</keyword>
<feature type="region of interest" description="Disordered" evidence="7">
    <location>
        <begin position="1"/>
        <end position="29"/>
    </location>
</feature>
<keyword evidence="11" id="KW-1185">Reference proteome</keyword>
<keyword evidence="8" id="KW-0812">Transmembrane</keyword>
<evidence type="ECO:0000256" key="6">
    <source>
        <dbReference type="PROSITE-ProRule" id="PRU00433"/>
    </source>
</evidence>
<dbReference type="PROSITE" id="PS51007">
    <property type="entry name" value="CYTC"/>
    <property type="match status" value="1"/>
</dbReference>
<dbReference type="PANTHER" id="PTHR35008:SF8">
    <property type="entry name" value="ALCOHOL DEHYDROGENASE CYTOCHROME C SUBUNIT"/>
    <property type="match status" value="1"/>
</dbReference>
<evidence type="ECO:0000256" key="3">
    <source>
        <dbReference type="ARBA" id="ARBA00022723"/>
    </source>
</evidence>
<dbReference type="PANTHER" id="PTHR35008">
    <property type="entry name" value="BLL4482 PROTEIN-RELATED"/>
    <property type="match status" value="1"/>
</dbReference>
<dbReference type="GO" id="GO:0009055">
    <property type="term" value="F:electron transfer activity"/>
    <property type="evidence" value="ECO:0007669"/>
    <property type="project" value="InterPro"/>
</dbReference>
<gene>
    <name evidence="10" type="ORF">EV147_1225</name>
</gene>
<sequence>MADSPDPRQAEAGEARQAAAARAREYDDPHENRMPIPRYVLAMVAALVAWGAYYIVTAPIDQPPALGDQRTVADLHGTPRAAGASVDGAALFQSHCVACHQASGQGLPGVFPPLAGSEWVTGSDARAAKIVLRGVTGKLTVKGTAYNGAMPAFAAQLGDAEIAAVLSHVRSQWGNTAPAVTPETVAAARAETAAMQAPFDGDAALGAPGG</sequence>
<feature type="transmembrane region" description="Helical" evidence="8">
    <location>
        <begin position="39"/>
        <end position="56"/>
    </location>
</feature>
<dbReference type="Gene3D" id="1.10.760.10">
    <property type="entry name" value="Cytochrome c-like domain"/>
    <property type="match status" value="1"/>
</dbReference>
<name>A0A4Q7S9Q0_9BURK</name>
<dbReference type="InterPro" id="IPR036909">
    <property type="entry name" value="Cyt_c-like_dom_sf"/>
</dbReference>
<keyword evidence="8" id="KW-0472">Membrane</keyword>
<keyword evidence="4" id="KW-0249">Electron transport</keyword>
<dbReference type="Proteomes" id="UP000291078">
    <property type="component" value="Unassembled WGS sequence"/>
</dbReference>
<dbReference type="AlphaFoldDB" id="A0A4Q7S9Q0"/>
<dbReference type="InterPro" id="IPR009056">
    <property type="entry name" value="Cyt_c-like_dom"/>
</dbReference>
<evidence type="ECO:0000256" key="4">
    <source>
        <dbReference type="ARBA" id="ARBA00022982"/>
    </source>
</evidence>
<dbReference type="PRINTS" id="PR00605">
    <property type="entry name" value="CYTCHROMECIC"/>
</dbReference>
<keyword evidence="5 6" id="KW-0408">Iron</keyword>
<keyword evidence="8" id="KW-1133">Transmembrane helix</keyword>
<evidence type="ECO:0000256" key="1">
    <source>
        <dbReference type="ARBA" id="ARBA00022448"/>
    </source>
</evidence>
<dbReference type="Pfam" id="PF00034">
    <property type="entry name" value="Cytochrom_C"/>
    <property type="match status" value="1"/>
</dbReference>
<evidence type="ECO:0000313" key="10">
    <source>
        <dbReference type="EMBL" id="RZT42202.1"/>
    </source>
</evidence>
<feature type="domain" description="Cytochrome c" evidence="9">
    <location>
        <begin position="83"/>
        <end position="173"/>
    </location>
</feature>
<dbReference type="InterPro" id="IPR008168">
    <property type="entry name" value="Cyt_C_IC"/>
</dbReference>
<dbReference type="InterPro" id="IPR051459">
    <property type="entry name" value="Cytochrome_c-type_DH"/>
</dbReference>
<dbReference type="GO" id="GO:0020037">
    <property type="term" value="F:heme binding"/>
    <property type="evidence" value="ECO:0007669"/>
    <property type="project" value="InterPro"/>
</dbReference>
<evidence type="ECO:0000313" key="11">
    <source>
        <dbReference type="Proteomes" id="UP000291078"/>
    </source>
</evidence>
<organism evidence="10 11">
    <name type="scientific">Cupriavidus agavae</name>
    <dbReference type="NCBI Taxonomy" id="1001822"/>
    <lineage>
        <taxon>Bacteria</taxon>
        <taxon>Pseudomonadati</taxon>
        <taxon>Pseudomonadota</taxon>
        <taxon>Betaproteobacteria</taxon>
        <taxon>Burkholderiales</taxon>
        <taxon>Burkholderiaceae</taxon>
        <taxon>Cupriavidus</taxon>
    </lineage>
</organism>
<dbReference type="EMBL" id="SGXM01000001">
    <property type="protein sequence ID" value="RZT42202.1"/>
    <property type="molecule type" value="Genomic_DNA"/>
</dbReference>
<dbReference type="GO" id="GO:0005506">
    <property type="term" value="F:iron ion binding"/>
    <property type="evidence" value="ECO:0007669"/>
    <property type="project" value="InterPro"/>
</dbReference>
<evidence type="ECO:0000256" key="8">
    <source>
        <dbReference type="SAM" id="Phobius"/>
    </source>
</evidence>
<keyword evidence="3 6" id="KW-0479">Metal-binding</keyword>
<feature type="compositionally biased region" description="Basic and acidic residues" evidence="7">
    <location>
        <begin position="1"/>
        <end position="14"/>
    </location>
</feature>
<dbReference type="RefSeq" id="WP_130390190.1">
    <property type="nucleotide sequence ID" value="NZ_SGXM01000001.1"/>
</dbReference>
<evidence type="ECO:0000256" key="7">
    <source>
        <dbReference type="SAM" id="MobiDB-lite"/>
    </source>
</evidence>
<comment type="caution">
    <text evidence="10">The sequence shown here is derived from an EMBL/GenBank/DDBJ whole genome shotgun (WGS) entry which is preliminary data.</text>
</comment>
<proteinExistence type="predicted"/>
<evidence type="ECO:0000256" key="2">
    <source>
        <dbReference type="ARBA" id="ARBA00022617"/>
    </source>
</evidence>
<protein>
    <submittedName>
        <fullName evidence="10">Cbb3-type cytochrome c oxidase subunit III</fullName>
    </submittedName>
</protein>
<accession>A0A4Q7S9Q0</accession>